<comment type="cofactor">
    <cofactor evidence="1">
        <name>Mg(2+)</name>
        <dbReference type="ChEBI" id="CHEBI:18420"/>
    </cofactor>
</comment>
<dbReference type="InterPro" id="IPR045229">
    <property type="entry name" value="TPP_enz"/>
</dbReference>
<comment type="similarity">
    <text evidence="3">Belongs to the TPP enzyme family.</text>
</comment>
<feature type="non-terminal residue" evidence="7">
    <location>
        <position position="1"/>
    </location>
</feature>
<dbReference type="GO" id="GO:0009097">
    <property type="term" value="P:isoleucine biosynthetic process"/>
    <property type="evidence" value="ECO:0007669"/>
    <property type="project" value="TreeGrafter"/>
</dbReference>
<evidence type="ECO:0000313" key="7">
    <source>
        <dbReference type="EMBL" id="PJF45356.1"/>
    </source>
</evidence>
<dbReference type="GO" id="GO:0005948">
    <property type="term" value="C:acetolactate synthase complex"/>
    <property type="evidence" value="ECO:0007669"/>
    <property type="project" value="TreeGrafter"/>
</dbReference>
<sequence length="109" mass="11506">DDGGHTSFWSNDILPALAPRTRLHEPGMCQLGFGLPAAIALKLLHPQRPVVNVTGDGAFGFTLAELDTARREGFAVVNIVHNNGAWGVIAHGQRKAFGESFGADLSGSD</sequence>
<dbReference type="PANTHER" id="PTHR18968:SF166">
    <property type="entry name" value="2-HYDROXYACYL-COA LYASE 2"/>
    <property type="match status" value="1"/>
</dbReference>
<name>A0A2M8Q6E1_9CHLR</name>
<dbReference type="GO" id="GO:0050660">
    <property type="term" value="F:flavin adenine dinucleotide binding"/>
    <property type="evidence" value="ECO:0007669"/>
    <property type="project" value="TreeGrafter"/>
</dbReference>
<dbReference type="PANTHER" id="PTHR18968">
    <property type="entry name" value="THIAMINE PYROPHOSPHATE ENZYMES"/>
    <property type="match status" value="1"/>
</dbReference>
<dbReference type="PROSITE" id="PS00187">
    <property type="entry name" value="TPP_ENZYMES"/>
    <property type="match status" value="1"/>
</dbReference>
<dbReference type="Pfam" id="PF02775">
    <property type="entry name" value="TPP_enzyme_C"/>
    <property type="match status" value="1"/>
</dbReference>
<evidence type="ECO:0000259" key="6">
    <source>
        <dbReference type="Pfam" id="PF02775"/>
    </source>
</evidence>
<comment type="caution">
    <text evidence="7">The sequence shown here is derived from an EMBL/GenBank/DDBJ whole genome shotgun (WGS) entry which is preliminary data.</text>
</comment>
<dbReference type="GO" id="GO:0003984">
    <property type="term" value="F:acetolactate synthase activity"/>
    <property type="evidence" value="ECO:0007669"/>
    <property type="project" value="TreeGrafter"/>
</dbReference>
<evidence type="ECO:0000256" key="5">
    <source>
        <dbReference type="ARBA" id="ARBA00023052"/>
    </source>
</evidence>
<dbReference type="SUPFAM" id="SSF52518">
    <property type="entry name" value="Thiamin diphosphate-binding fold (THDP-binding)"/>
    <property type="match status" value="1"/>
</dbReference>
<dbReference type="GO" id="GO:0000287">
    <property type="term" value="F:magnesium ion binding"/>
    <property type="evidence" value="ECO:0007669"/>
    <property type="project" value="InterPro"/>
</dbReference>
<evidence type="ECO:0000256" key="4">
    <source>
        <dbReference type="ARBA" id="ARBA00022723"/>
    </source>
</evidence>
<dbReference type="GO" id="GO:0030976">
    <property type="term" value="F:thiamine pyrophosphate binding"/>
    <property type="evidence" value="ECO:0007669"/>
    <property type="project" value="InterPro"/>
</dbReference>
<keyword evidence="7" id="KW-0436">Ligase</keyword>
<organism evidence="7 8">
    <name type="scientific">Candidatus Thermofonsia Clade 3 bacterium</name>
    <dbReference type="NCBI Taxonomy" id="2364212"/>
    <lineage>
        <taxon>Bacteria</taxon>
        <taxon>Bacillati</taxon>
        <taxon>Chloroflexota</taxon>
        <taxon>Candidatus Thermofontia</taxon>
        <taxon>Candidatus Thermofonsia Clade 3</taxon>
    </lineage>
</organism>
<feature type="non-terminal residue" evidence="7">
    <location>
        <position position="109"/>
    </location>
</feature>
<dbReference type="InterPro" id="IPR029061">
    <property type="entry name" value="THDP-binding"/>
</dbReference>
<evidence type="ECO:0000313" key="8">
    <source>
        <dbReference type="Proteomes" id="UP000230790"/>
    </source>
</evidence>
<gene>
    <name evidence="7" type="ORF">CUN48_19300</name>
</gene>
<dbReference type="Proteomes" id="UP000230790">
    <property type="component" value="Unassembled WGS sequence"/>
</dbReference>
<dbReference type="EMBL" id="PGTN01001175">
    <property type="protein sequence ID" value="PJF45356.1"/>
    <property type="molecule type" value="Genomic_DNA"/>
</dbReference>
<evidence type="ECO:0000256" key="1">
    <source>
        <dbReference type="ARBA" id="ARBA00001946"/>
    </source>
</evidence>
<evidence type="ECO:0000256" key="3">
    <source>
        <dbReference type="ARBA" id="ARBA00007812"/>
    </source>
</evidence>
<dbReference type="Gene3D" id="3.40.50.970">
    <property type="match status" value="1"/>
</dbReference>
<reference evidence="7 8" key="1">
    <citation type="submission" date="2017-11" db="EMBL/GenBank/DDBJ databases">
        <title>Evolution of Phototrophy in the Chloroflexi Phylum Driven by Horizontal Gene Transfer.</title>
        <authorList>
            <person name="Ward L.M."/>
            <person name="Hemp J."/>
            <person name="Shih P.M."/>
            <person name="Mcglynn S.E."/>
            <person name="Fischer W."/>
        </authorList>
    </citation>
    <scope>NUCLEOTIDE SEQUENCE [LARGE SCALE GENOMIC DNA]</scope>
    <source>
        <strain evidence="7">JP3_7</strain>
    </source>
</reference>
<evidence type="ECO:0000256" key="2">
    <source>
        <dbReference type="ARBA" id="ARBA00001964"/>
    </source>
</evidence>
<proteinExistence type="inferred from homology"/>
<dbReference type="GO" id="GO:0009099">
    <property type="term" value="P:L-valine biosynthetic process"/>
    <property type="evidence" value="ECO:0007669"/>
    <property type="project" value="TreeGrafter"/>
</dbReference>
<comment type="cofactor">
    <cofactor evidence="2">
        <name>thiamine diphosphate</name>
        <dbReference type="ChEBI" id="CHEBI:58937"/>
    </cofactor>
</comment>
<dbReference type="AlphaFoldDB" id="A0A2M8Q6E1"/>
<dbReference type="InterPro" id="IPR000399">
    <property type="entry name" value="TPP-bd_CS"/>
</dbReference>
<dbReference type="GO" id="GO:0016874">
    <property type="term" value="F:ligase activity"/>
    <property type="evidence" value="ECO:0007669"/>
    <property type="project" value="UniProtKB-KW"/>
</dbReference>
<dbReference type="InterPro" id="IPR011766">
    <property type="entry name" value="TPP_enzyme_TPP-bd"/>
</dbReference>
<keyword evidence="4" id="KW-0479">Metal-binding</keyword>
<protein>
    <submittedName>
        <fullName evidence="7">Carboligase</fullName>
    </submittedName>
</protein>
<accession>A0A2M8Q6E1</accession>
<keyword evidence="5" id="KW-0786">Thiamine pyrophosphate</keyword>
<feature type="domain" description="Thiamine pyrophosphate enzyme TPP-binding" evidence="6">
    <location>
        <begin position="2"/>
        <end position="101"/>
    </location>
</feature>